<keyword evidence="14" id="KW-1185">Reference proteome</keyword>
<dbReference type="Proteomes" id="UP000578112">
    <property type="component" value="Unassembled WGS sequence"/>
</dbReference>
<dbReference type="GO" id="GO:0005886">
    <property type="term" value="C:plasma membrane"/>
    <property type="evidence" value="ECO:0007669"/>
    <property type="project" value="UniProtKB-SubCell"/>
</dbReference>
<reference evidence="13 14" key="1">
    <citation type="submission" date="2020-08" db="EMBL/GenBank/DDBJ databases">
        <title>Sequencing the genomes of 1000 actinobacteria strains.</title>
        <authorList>
            <person name="Klenk H.-P."/>
        </authorList>
    </citation>
    <scope>NUCLEOTIDE SEQUENCE [LARGE SCALE GENOMIC DNA]</scope>
    <source>
        <strain evidence="13 14">DSM 43149</strain>
    </source>
</reference>
<evidence type="ECO:0000259" key="11">
    <source>
        <dbReference type="PROSITE" id="PS50109"/>
    </source>
</evidence>
<dbReference type="CDD" id="cd00130">
    <property type="entry name" value="PAS"/>
    <property type="match status" value="1"/>
</dbReference>
<evidence type="ECO:0000256" key="7">
    <source>
        <dbReference type="ARBA" id="ARBA00022777"/>
    </source>
</evidence>
<proteinExistence type="predicted"/>
<dbReference type="InterPro" id="IPR005467">
    <property type="entry name" value="His_kinase_dom"/>
</dbReference>
<comment type="subcellular location">
    <subcellularLocation>
        <location evidence="2">Cell membrane</location>
    </subcellularLocation>
</comment>
<evidence type="ECO:0000256" key="1">
    <source>
        <dbReference type="ARBA" id="ARBA00000085"/>
    </source>
</evidence>
<dbReference type="GO" id="GO:0000155">
    <property type="term" value="F:phosphorelay sensor kinase activity"/>
    <property type="evidence" value="ECO:0007669"/>
    <property type="project" value="InterPro"/>
</dbReference>
<dbReference type="PROSITE" id="PS50109">
    <property type="entry name" value="HIS_KIN"/>
    <property type="match status" value="1"/>
</dbReference>
<dbReference type="Gene3D" id="3.30.565.10">
    <property type="entry name" value="Histidine kinase-like ATPase, C-terminal domain"/>
    <property type="match status" value="1"/>
</dbReference>
<organism evidence="13 14">
    <name type="scientific">Actinoplanes digitatis</name>
    <dbReference type="NCBI Taxonomy" id="1868"/>
    <lineage>
        <taxon>Bacteria</taxon>
        <taxon>Bacillati</taxon>
        <taxon>Actinomycetota</taxon>
        <taxon>Actinomycetes</taxon>
        <taxon>Micromonosporales</taxon>
        <taxon>Micromonosporaceae</taxon>
        <taxon>Actinoplanes</taxon>
    </lineage>
</organism>
<dbReference type="GO" id="GO:0005524">
    <property type="term" value="F:ATP binding"/>
    <property type="evidence" value="ECO:0007669"/>
    <property type="project" value="UniProtKB-KW"/>
</dbReference>
<dbReference type="Gene3D" id="1.10.287.130">
    <property type="match status" value="1"/>
</dbReference>
<dbReference type="RefSeq" id="WP_184995362.1">
    <property type="nucleotide sequence ID" value="NZ_BOMK01000069.1"/>
</dbReference>
<dbReference type="SUPFAM" id="SSF55874">
    <property type="entry name" value="ATPase domain of HSP90 chaperone/DNA topoisomerase II/histidine kinase"/>
    <property type="match status" value="1"/>
</dbReference>
<dbReference type="NCBIfam" id="TIGR00229">
    <property type="entry name" value="sensory_box"/>
    <property type="match status" value="1"/>
</dbReference>
<dbReference type="SUPFAM" id="SSF47384">
    <property type="entry name" value="Homodimeric domain of signal transducing histidine kinase"/>
    <property type="match status" value="1"/>
</dbReference>
<evidence type="ECO:0000256" key="8">
    <source>
        <dbReference type="ARBA" id="ARBA00022840"/>
    </source>
</evidence>
<keyword evidence="6" id="KW-0547">Nucleotide-binding</keyword>
<keyword evidence="4" id="KW-0597">Phosphoprotein</keyword>
<comment type="catalytic activity">
    <reaction evidence="1">
        <text>ATP + protein L-histidine = ADP + protein N-phospho-L-histidine.</text>
        <dbReference type="EC" id="2.7.13.3"/>
    </reaction>
</comment>
<evidence type="ECO:0000256" key="3">
    <source>
        <dbReference type="ARBA" id="ARBA00012438"/>
    </source>
</evidence>
<comment type="caution">
    <text evidence="13">The sequence shown here is derived from an EMBL/GenBank/DDBJ whole genome shotgun (WGS) entry which is preliminary data.</text>
</comment>
<dbReference type="InterPro" id="IPR035965">
    <property type="entry name" value="PAS-like_dom_sf"/>
</dbReference>
<feature type="transmembrane region" description="Helical" evidence="10">
    <location>
        <begin position="20"/>
        <end position="41"/>
    </location>
</feature>
<dbReference type="PANTHER" id="PTHR43065:SF50">
    <property type="entry name" value="HISTIDINE KINASE"/>
    <property type="match status" value="1"/>
</dbReference>
<dbReference type="EC" id="2.7.13.3" evidence="3"/>
<dbReference type="PRINTS" id="PR00344">
    <property type="entry name" value="BCTRLSENSOR"/>
</dbReference>
<dbReference type="PROSITE" id="PS50112">
    <property type="entry name" value="PAS"/>
    <property type="match status" value="1"/>
</dbReference>
<evidence type="ECO:0000256" key="4">
    <source>
        <dbReference type="ARBA" id="ARBA00022553"/>
    </source>
</evidence>
<dbReference type="PANTHER" id="PTHR43065">
    <property type="entry name" value="SENSOR HISTIDINE KINASE"/>
    <property type="match status" value="1"/>
</dbReference>
<sequence length="724" mass="76535">MAPATLLAQRWLPGIDTMLGQVRTLFVGIVLAWPVFGLWGLAQASGRTAAVGAAAALLFPAWIVVGYRRQDFPAWSWIGEGACVCLIAAACNRGATIGLIFAWISFRSLYGGLHEKYLAGSVLCGLAVVSVLVFGSELGDAVPLLFTALLLLGVNHALARGCIARDRSAYRRRAMASVGSGLVAATTRAEAMSVTMRAALRMDRAVSAALIFKIAGPALRVAAVTGQVGAGVPDWVTELARLPDAVRAELRPDGYAIIEGAAAAEAAEVLRLPRRDVMAVAPLTAHGAVFGMLVLTLDRRPAGDLSDAMVTLADGAALSLDQLLSRTRLSIVVDNSPDALILAAEAGSIRVVNPAACTLLGCQDAELIGRNLWSLVHRDDVATLLGADSPRTAVPCRIRGRDDAGWLEVEAQLKHVTEHDGSRSIVFTARDVSERHRLELELRHAQKLESVGRLAAGIAHEINTPIQFIGDNLRFLESAFADLDRLCAAYRELVAAGPDAAGFEATRRKIDDVATEIDMEFVMEEVPAAISQTLEGVGRVANIVRAMKAFGHPGTEEKVPSDLNGAIRNTLIVAANEIKYVADVEADLGDLPPVCCHVGDINQVVLNLVVNAAHAIGSADRGRGTISVRTRLDDDGYAVIEVADTGTGVPPEIADRLFDPFFTTKEVGSGTGQGLPLVRNLVTDRHGGTIDFTSTVGEGTVFTVRLPVGGTGDPRHGDMAEAVV</sequence>
<evidence type="ECO:0000313" key="13">
    <source>
        <dbReference type="EMBL" id="MBB4764139.1"/>
    </source>
</evidence>
<feature type="domain" description="Histidine kinase" evidence="11">
    <location>
        <begin position="457"/>
        <end position="710"/>
    </location>
</feature>
<keyword evidence="8" id="KW-0067">ATP-binding</keyword>
<dbReference type="SMART" id="SM00091">
    <property type="entry name" value="PAS"/>
    <property type="match status" value="1"/>
</dbReference>
<dbReference type="InterPro" id="IPR036097">
    <property type="entry name" value="HisK_dim/P_sf"/>
</dbReference>
<dbReference type="Pfam" id="PF00989">
    <property type="entry name" value="PAS"/>
    <property type="match status" value="1"/>
</dbReference>
<dbReference type="SMART" id="SM00387">
    <property type="entry name" value="HATPase_c"/>
    <property type="match status" value="1"/>
</dbReference>
<evidence type="ECO:0000256" key="10">
    <source>
        <dbReference type="SAM" id="Phobius"/>
    </source>
</evidence>
<dbReference type="SUPFAM" id="SSF55785">
    <property type="entry name" value="PYP-like sensor domain (PAS domain)"/>
    <property type="match status" value="1"/>
</dbReference>
<keyword evidence="10" id="KW-0472">Membrane</keyword>
<keyword evidence="10" id="KW-1133">Transmembrane helix</keyword>
<dbReference type="GO" id="GO:0006355">
    <property type="term" value="P:regulation of DNA-templated transcription"/>
    <property type="evidence" value="ECO:0007669"/>
    <property type="project" value="InterPro"/>
</dbReference>
<feature type="domain" description="PAS" evidence="12">
    <location>
        <begin position="325"/>
        <end position="384"/>
    </location>
</feature>
<feature type="transmembrane region" description="Helical" evidence="10">
    <location>
        <begin position="141"/>
        <end position="163"/>
    </location>
</feature>
<name>A0A7W7I0J7_9ACTN</name>
<gene>
    <name evidence="13" type="ORF">BJ971_004695</name>
</gene>
<evidence type="ECO:0000313" key="14">
    <source>
        <dbReference type="Proteomes" id="UP000578112"/>
    </source>
</evidence>
<dbReference type="InterPro" id="IPR013767">
    <property type="entry name" value="PAS_fold"/>
</dbReference>
<dbReference type="InterPro" id="IPR003594">
    <property type="entry name" value="HATPase_dom"/>
</dbReference>
<dbReference type="AlphaFoldDB" id="A0A7W7I0J7"/>
<dbReference type="EMBL" id="JACHNH010000001">
    <property type="protein sequence ID" value="MBB4764139.1"/>
    <property type="molecule type" value="Genomic_DNA"/>
</dbReference>
<keyword evidence="9" id="KW-0902">Two-component regulatory system</keyword>
<dbReference type="CDD" id="cd00082">
    <property type="entry name" value="HisKA"/>
    <property type="match status" value="1"/>
</dbReference>
<evidence type="ECO:0000256" key="6">
    <source>
        <dbReference type="ARBA" id="ARBA00022741"/>
    </source>
</evidence>
<evidence type="ECO:0000256" key="9">
    <source>
        <dbReference type="ARBA" id="ARBA00023012"/>
    </source>
</evidence>
<keyword evidence="5" id="KW-0808">Transferase</keyword>
<dbReference type="InterPro" id="IPR003661">
    <property type="entry name" value="HisK_dim/P_dom"/>
</dbReference>
<keyword evidence="10" id="KW-0812">Transmembrane</keyword>
<dbReference type="InterPro" id="IPR000014">
    <property type="entry name" value="PAS"/>
</dbReference>
<dbReference type="InterPro" id="IPR036890">
    <property type="entry name" value="HATPase_C_sf"/>
</dbReference>
<evidence type="ECO:0000259" key="12">
    <source>
        <dbReference type="PROSITE" id="PS50112"/>
    </source>
</evidence>
<feature type="transmembrane region" description="Helical" evidence="10">
    <location>
        <begin position="117"/>
        <end position="135"/>
    </location>
</feature>
<evidence type="ECO:0000256" key="5">
    <source>
        <dbReference type="ARBA" id="ARBA00022679"/>
    </source>
</evidence>
<dbReference type="Pfam" id="PF02518">
    <property type="entry name" value="HATPase_c"/>
    <property type="match status" value="1"/>
</dbReference>
<keyword evidence="7" id="KW-0418">Kinase</keyword>
<feature type="transmembrane region" description="Helical" evidence="10">
    <location>
        <begin position="48"/>
        <end position="65"/>
    </location>
</feature>
<feature type="transmembrane region" description="Helical" evidence="10">
    <location>
        <begin position="77"/>
        <end position="105"/>
    </location>
</feature>
<evidence type="ECO:0000256" key="2">
    <source>
        <dbReference type="ARBA" id="ARBA00004236"/>
    </source>
</evidence>
<protein>
    <recommendedName>
        <fullName evidence="3">histidine kinase</fullName>
        <ecNumber evidence="3">2.7.13.3</ecNumber>
    </recommendedName>
</protein>
<accession>A0A7W7I0J7</accession>
<dbReference type="Gene3D" id="3.30.450.20">
    <property type="entry name" value="PAS domain"/>
    <property type="match status" value="1"/>
</dbReference>
<dbReference type="InterPro" id="IPR004358">
    <property type="entry name" value="Sig_transdc_His_kin-like_C"/>
</dbReference>